<evidence type="ECO:0000313" key="3">
    <source>
        <dbReference type="Proteomes" id="UP000250321"/>
    </source>
</evidence>
<keyword evidence="3" id="KW-1185">Reference proteome</keyword>
<dbReference type="Proteomes" id="UP000250321">
    <property type="component" value="Unassembled WGS sequence"/>
</dbReference>
<reference evidence="2 3" key="1">
    <citation type="submission" date="2018-02" db="EMBL/GenBank/DDBJ databases">
        <title>Draft genome of wild Prunus yedoensis var. nudiflora.</title>
        <authorList>
            <person name="Baek S."/>
            <person name="Kim J.-H."/>
            <person name="Choi K."/>
            <person name="Kim G.-B."/>
            <person name="Cho A."/>
            <person name="Jang H."/>
            <person name="Shin C.-H."/>
            <person name="Yu H.-J."/>
            <person name="Mun J.-H."/>
        </authorList>
    </citation>
    <scope>NUCLEOTIDE SEQUENCE [LARGE SCALE GENOMIC DNA]</scope>
    <source>
        <strain evidence="3">cv. Jeju island</strain>
        <tissue evidence="2">Leaf</tissue>
    </source>
</reference>
<name>A0A314URB6_PRUYE</name>
<accession>A0A314URB6</accession>
<sequence>MVLVKPFVIDRFLEIQGDSSSSSSVLQKKTQHYEHKIQYLKGLLREDPTMDTPVPVSNDFDSHSKASDGSDKF</sequence>
<organism evidence="2 3">
    <name type="scientific">Prunus yedoensis var. nudiflora</name>
    <dbReference type="NCBI Taxonomy" id="2094558"/>
    <lineage>
        <taxon>Eukaryota</taxon>
        <taxon>Viridiplantae</taxon>
        <taxon>Streptophyta</taxon>
        <taxon>Embryophyta</taxon>
        <taxon>Tracheophyta</taxon>
        <taxon>Spermatophyta</taxon>
        <taxon>Magnoliopsida</taxon>
        <taxon>eudicotyledons</taxon>
        <taxon>Gunneridae</taxon>
        <taxon>Pentapetalae</taxon>
        <taxon>rosids</taxon>
        <taxon>fabids</taxon>
        <taxon>Rosales</taxon>
        <taxon>Rosaceae</taxon>
        <taxon>Amygdaloideae</taxon>
        <taxon>Amygdaleae</taxon>
        <taxon>Prunus</taxon>
    </lineage>
</organism>
<evidence type="ECO:0000313" key="2">
    <source>
        <dbReference type="EMBL" id="PQM39997.1"/>
    </source>
</evidence>
<protein>
    <submittedName>
        <fullName evidence="2">Uncharacterized protein</fullName>
    </submittedName>
</protein>
<gene>
    <name evidence="2" type="ORF">Pyn_17354</name>
</gene>
<feature type="compositionally biased region" description="Basic and acidic residues" evidence="1">
    <location>
        <begin position="60"/>
        <end position="73"/>
    </location>
</feature>
<feature type="region of interest" description="Disordered" evidence="1">
    <location>
        <begin position="48"/>
        <end position="73"/>
    </location>
</feature>
<dbReference type="AlphaFoldDB" id="A0A314URB6"/>
<dbReference type="EMBL" id="PJQY01003113">
    <property type="protein sequence ID" value="PQM39997.1"/>
    <property type="molecule type" value="Genomic_DNA"/>
</dbReference>
<evidence type="ECO:0000256" key="1">
    <source>
        <dbReference type="SAM" id="MobiDB-lite"/>
    </source>
</evidence>
<proteinExistence type="predicted"/>
<comment type="caution">
    <text evidence="2">The sequence shown here is derived from an EMBL/GenBank/DDBJ whole genome shotgun (WGS) entry which is preliminary data.</text>
</comment>